<feature type="transmembrane region" description="Helical" evidence="5">
    <location>
        <begin position="60"/>
        <end position="76"/>
    </location>
</feature>
<feature type="transmembrane region" description="Helical" evidence="5">
    <location>
        <begin position="5"/>
        <end position="23"/>
    </location>
</feature>
<name>A0ABV5P3J6_9ACTN</name>
<evidence type="ECO:0000256" key="1">
    <source>
        <dbReference type="ARBA" id="ARBA00022679"/>
    </source>
</evidence>
<evidence type="ECO:0000256" key="5">
    <source>
        <dbReference type="SAM" id="Phobius"/>
    </source>
</evidence>
<reference evidence="7 8" key="1">
    <citation type="submission" date="2024-09" db="EMBL/GenBank/DDBJ databases">
        <authorList>
            <person name="Sun Q."/>
            <person name="Mori K."/>
        </authorList>
    </citation>
    <scope>NUCLEOTIDE SEQUENCE [LARGE SCALE GENOMIC DNA]</scope>
    <source>
        <strain evidence="7 8">JCM 3324</strain>
    </source>
</reference>
<dbReference type="PANTHER" id="PTHR24421:SF63">
    <property type="entry name" value="SENSOR HISTIDINE KINASE DESK"/>
    <property type="match status" value="1"/>
</dbReference>
<feature type="region of interest" description="Disordered" evidence="4">
    <location>
        <begin position="375"/>
        <end position="394"/>
    </location>
</feature>
<feature type="domain" description="Signal transduction histidine kinase subgroup 3 dimerisation and phosphoacceptor" evidence="6">
    <location>
        <begin position="171"/>
        <end position="236"/>
    </location>
</feature>
<feature type="transmembrane region" description="Helical" evidence="5">
    <location>
        <begin position="29"/>
        <end position="48"/>
    </location>
</feature>
<keyword evidence="1" id="KW-0808">Transferase</keyword>
<dbReference type="PANTHER" id="PTHR24421">
    <property type="entry name" value="NITRATE/NITRITE SENSOR PROTEIN NARX-RELATED"/>
    <property type="match status" value="1"/>
</dbReference>
<evidence type="ECO:0000313" key="8">
    <source>
        <dbReference type="Proteomes" id="UP001589568"/>
    </source>
</evidence>
<dbReference type="GO" id="GO:0016301">
    <property type="term" value="F:kinase activity"/>
    <property type="evidence" value="ECO:0007669"/>
    <property type="project" value="UniProtKB-KW"/>
</dbReference>
<keyword evidence="5" id="KW-0812">Transmembrane</keyword>
<keyword evidence="5" id="KW-0472">Membrane</keyword>
<dbReference type="SUPFAM" id="SSF55874">
    <property type="entry name" value="ATPase domain of HSP90 chaperone/DNA topoisomerase II/histidine kinase"/>
    <property type="match status" value="1"/>
</dbReference>
<dbReference type="InterPro" id="IPR011712">
    <property type="entry name" value="Sig_transdc_His_kin_sub3_dim/P"/>
</dbReference>
<keyword evidence="5" id="KW-1133">Transmembrane helix</keyword>
<protein>
    <submittedName>
        <fullName evidence="7">Sensor histidine kinase</fullName>
    </submittedName>
</protein>
<dbReference type="Gene3D" id="3.30.565.10">
    <property type="entry name" value="Histidine kinase-like ATPase, C-terminal domain"/>
    <property type="match status" value="1"/>
</dbReference>
<keyword evidence="2 7" id="KW-0418">Kinase</keyword>
<proteinExistence type="predicted"/>
<dbReference type="Pfam" id="PF07730">
    <property type="entry name" value="HisKA_3"/>
    <property type="match status" value="1"/>
</dbReference>
<dbReference type="RefSeq" id="WP_379485311.1">
    <property type="nucleotide sequence ID" value="NZ_JBHMCF010000060.1"/>
</dbReference>
<evidence type="ECO:0000256" key="3">
    <source>
        <dbReference type="ARBA" id="ARBA00023012"/>
    </source>
</evidence>
<dbReference type="EMBL" id="JBHMCF010000060">
    <property type="protein sequence ID" value="MFB9477155.1"/>
    <property type="molecule type" value="Genomic_DNA"/>
</dbReference>
<organism evidence="7 8">
    <name type="scientific">Nonomuraea salmonea</name>
    <dbReference type="NCBI Taxonomy" id="46181"/>
    <lineage>
        <taxon>Bacteria</taxon>
        <taxon>Bacillati</taxon>
        <taxon>Actinomycetota</taxon>
        <taxon>Actinomycetes</taxon>
        <taxon>Streptosporangiales</taxon>
        <taxon>Streptosporangiaceae</taxon>
        <taxon>Nonomuraea</taxon>
    </lineage>
</organism>
<keyword evidence="8" id="KW-1185">Reference proteome</keyword>
<evidence type="ECO:0000256" key="2">
    <source>
        <dbReference type="ARBA" id="ARBA00022777"/>
    </source>
</evidence>
<evidence type="ECO:0000313" key="7">
    <source>
        <dbReference type="EMBL" id="MFB9477155.1"/>
    </source>
</evidence>
<accession>A0ABV5P3J6</accession>
<gene>
    <name evidence="7" type="ORF">ACFFR3_47335</name>
</gene>
<dbReference type="InterPro" id="IPR036890">
    <property type="entry name" value="HATPase_C_sf"/>
</dbReference>
<keyword evidence="3" id="KW-0902">Two-component regulatory system</keyword>
<evidence type="ECO:0000256" key="4">
    <source>
        <dbReference type="SAM" id="MobiDB-lite"/>
    </source>
</evidence>
<dbReference type="Proteomes" id="UP001589568">
    <property type="component" value="Unassembled WGS sequence"/>
</dbReference>
<comment type="caution">
    <text evidence="7">The sequence shown here is derived from an EMBL/GenBank/DDBJ whole genome shotgun (WGS) entry which is preliminary data.</text>
</comment>
<dbReference type="InterPro" id="IPR050482">
    <property type="entry name" value="Sensor_HK_TwoCompSys"/>
</dbReference>
<evidence type="ECO:0000259" key="6">
    <source>
        <dbReference type="Pfam" id="PF07730"/>
    </source>
</evidence>
<dbReference type="Gene3D" id="1.20.5.1930">
    <property type="match status" value="1"/>
</dbReference>
<sequence>MKARFWTSVYLVVLVWPIPGFLASGPSPAGIVAVVAGVAGFAGLYLRVAWTALERPHRNATPYALILLYALAAAMAPALGVMWVFASSFFLITAVATALPERALPLAAGATIAAGTAALPLLGESPAELWWIPLQAAVFTAAIRAFLRLNAANRALSEANVKVERLAVDNERLRFARDMHDLLGHSLAVMTVKSQLAARLADADPARARAEMEQVEELSRQALAEVREAISGYRELSLPDELDGARRALGTAGVRLEVAAGPLPPAAEPVLAWVVREGTTNVVRHSGARACRIRLGVADGQAYAEVRDDGRGSEVAGDECGGNGLRGLAERIEVAGGTLTSGPAEDGGFLLNARIPVPGTAPLARDLPSGPVVIRASRGGRVQPPARTAPRDPS</sequence>
<dbReference type="CDD" id="cd16917">
    <property type="entry name" value="HATPase_UhpB-NarQ-NarX-like"/>
    <property type="match status" value="1"/>
</dbReference>